<protein>
    <submittedName>
        <fullName evidence="1">Uncharacterized protein</fullName>
    </submittedName>
</protein>
<dbReference type="EMBL" id="FQ311873">
    <property type="protein sequence ID" value="CBS91124.1"/>
    <property type="molecule type" value="Genomic_DNA"/>
</dbReference>
<dbReference type="AlphaFoldDB" id="G7ZHU0"/>
<proteinExistence type="predicted"/>
<evidence type="ECO:0000313" key="1">
    <source>
        <dbReference type="EMBL" id="CBS91124.1"/>
    </source>
</evidence>
<reference evidence="2" key="1">
    <citation type="journal article" date="2011" name="PLoS Genet.">
        <title>Azospirillum genomes reveal transition of bacteria from aquatic to terrestrial environments.</title>
        <authorList>
            <person name="Wisniewski-Dye F."/>
            <person name="Borziak K."/>
            <person name="Khalsa-Moyers G."/>
            <person name="Alexandre G."/>
            <person name="Sukharnikov L.O."/>
            <person name="Wuichet K."/>
            <person name="Hurst G.B."/>
            <person name="McDonald W.H."/>
            <person name="Robertson J.S."/>
            <person name="Barbe V."/>
            <person name="Calteau A."/>
            <person name="Rouy Z."/>
            <person name="Mangenot S."/>
            <person name="Prigent-Combaret C."/>
            <person name="Normand P."/>
            <person name="Boyer M."/>
            <person name="Siguier P."/>
            <person name="Dessaux Y."/>
            <person name="Elmerich C."/>
            <person name="Condemine G."/>
            <person name="Krishnen G."/>
            <person name="Kennedy I."/>
            <person name="Paterson A.H."/>
            <person name="Gonzalez V."/>
            <person name="Mavingui P."/>
            <person name="Zhulin I.B."/>
        </authorList>
    </citation>
    <scope>NUCLEOTIDE SEQUENCE [LARGE SCALE GENOMIC DNA]</scope>
    <source>
        <strain evidence="2">4B</strain>
    </source>
</reference>
<evidence type="ECO:0000313" key="2">
    <source>
        <dbReference type="Proteomes" id="UP000005667"/>
    </source>
</evidence>
<dbReference type="HOGENOM" id="CLU_996208_0_0_5"/>
<keyword evidence="2" id="KW-1185">Reference proteome</keyword>
<keyword evidence="1" id="KW-0614">Plasmid</keyword>
<dbReference type="KEGG" id="ali:AZOLI_p50119"/>
<dbReference type="OrthoDB" id="7651501at2"/>
<sequence>MTEAGTSAASRLTATGAPFEFCFAEGASGLRYTVEYGPPGEQPERRLSDILGFLTRQGVQPPRGDVLDRIAALQRLGGLTYGAWLGVRHHDACDRFKVYAEVPAEAAPAAEAWTTEVLGKPPRLPGPTPRVNMIGLDADSNRFEIYLASRDLLRTGVSMALLPAGLSEMAGGILSAIDGMTPFAPRARLPARDIGFSYAVSAGRTEVTFTLYLVARKLFGDDRGCADWIGDRLPEHARLMRILPLASPGIVHHGMIGLTVGPGLARPLLTVGVAAPWMN</sequence>
<dbReference type="RefSeq" id="WP_014249953.1">
    <property type="nucleotide sequence ID" value="NC_016624.1"/>
</dbReference>
<accession>G7ZHU0</accession>
<name>G7ZHU0_AZOL4</name>
<gene>
    <name evidence="1" type="ordered locus">AZOLI_p50119</name>
</gene>
<dbReference type="Proteomes" id="UP000005667">
    <property type="component" value="Plasmid AZO_p5"/>
</dbReference>
<geneLocation type="plasmid" evidence="1 2">
    <name>AZO_p5</name>
</geneLocation>
<organism evidence="1 2">
    <name type="scientific">Azospirillum lipoferum (strain 4B)</name>
    <dbReference type="NCBI Taxonomy" id="862719"/>
    <lineage>
        <taxon>Bacteria</taxon>
        <taxon>Pseudomonadati</taxon>
        <taxon>Pseudomonadota</taxon>
        <taxon>Alphaproteobacteria</taxon>
        <taxon>Rhodospirillales</taxon>
        <taxon>Azospirillaceae</taxon>
        <taxon>Azospirillum</taxon>
    </lineage>
</organism>